<feature type="compositionally biased region" description="Polar residues" evidence="13">
    <location>
        <begin position="292"/>
        <end position="307"/>
    </location>
</feature>
<dbReference type="AlphaFoldDB" id="A0A7I8JIR4"/>
<dbReference type="EMBL" id="CACRZD030000012">
    <property type="protein sequence ID" value="CAA6669312.1"/>
    <property type="molecule type" value="Genomic_DNA"/>
</dbReference>
<dbReference type="EC" id="3.1.3.16" evidence="4"/>
<evidence type="ECO:0000256" key="4">
    <source>
        <dbReference type="ARBA" id="ARBA00013081"/>
    </source>
</evidence>
<comment type="cofactor">
    <cofactor evidence="2">
        <name>Mg(2+)</name>
        <dbReference type="ChEBI" id="CHEBI:18420"/>
    </cofactor>
</comment>
<dbReference type="PANTHER" id="PTHR13832">
    <property type="entry name" value="PROTEIN PHOSPHATASE 2C"/>
    <property type="match status" value="1"/>
</dbReference>
<comment type="cofactor">
    <cofactor evidence="1">
        <name>Mn(2+)</name>
        <dbReference type="ChEBI" id="CHEBI:29035"/>
    </cofactor>
</comment>
<dbReference type="InterPro" id="IPR036457">
    <property type="entry name" value="PPM-type-like_dom_sf"/>
</dbReference>
<keyword evidence="8 12" id="KW-0904">Protein phosphatase</keyword>
<dbReference type="InterPro" id="IPR000222">
    <property type="entry name" value="PP2C_BS"/>
</dbReference>
<comment type="catalytic activity">
    <reaction evidence="11">
        <text>O-phospho-L-threonyl-[protein] + H2O = L-threonyl-[protein] + phosphate</text>
        <dbReference type="Rhea" id="RHEA:47004"/>
        <dbReference type="Rhea" id="RHEA-COMP:11060"/>
        <dbReference type="Rhea" id="RHEA-COMP:11605"/>
        <dbReference type="ChEBI" id="CHEBI:15377"/>
        <dbReference type="ChEBI" id="CHEBI:30013"/>
        <dbReference type="ChEBI" id="CHEBI:43474"/>
        <dbReference type="ChEBI" id="CHEBI:61977"/>
        <dbReference type="EC" id="3.1.3.16"/>
    </reaction>
</comment>
<comment type="catalytic activity">
    <reaction evidence="10">
        <text>O-phospho-L-seryl-[protein] + H2O = L-seryl-[protein] + phosphate</text>
        <dbReference type="Rhea" id="RHEA:20629"/>
        <dbReference type="Rhea" id="RHEA-COMP:9863"/>
        <dbReference type="Rhea" id="RHEA-COMP:11604"/>
        <dbReference type="ChEBI" id="CHEBI:15377"/>
        <dbReference type="ChEBI" id="CHEBI:29999"/>
        <dbReference type="ChEBI" id="CHEBI:43474"/>
        <dbReference type="ChEBI" id="CHEBI:83421"/>
        <dbReference type="EC" id="3.1.3.16"/>
    </reaction>
</comment>
<keyword evidence="6 12" id="KW-0378">Hydrolase</keyword>
<proteinExistence type="inferred from homology"/>
<protein>
    <recommendedName>
        <fullName evidence="4">protein-serine/threonine phosphatase</fullName>
        <ecNumber evidence="4">3.1.3.16</ecNumber>
    </recommendedName>
</protein>
<keyword evidence="5" id="KW-0479">Metal-binding</keyword>
<dbReference type="EMBL" id="LR743599">
    <property type="protein sequence ID" value="CAA2630069.1"/>
    <property type="molecule type" value="Genomic_DNA"/>
</dbReference>
<evidence type="ECO:0000256" key="1">
    <source>
        <dbReference type="ARBA" id="ARBA00001936"/>
    </source>
</evidence>
<feature type="region of interest" description="Disordered" evidence="13">
    <location>
        <begin position="277"/>
        <end position="307"/>
    </location>
</feature>
<sequence length="307" mass="33010">MAQDHYSSEASLSSSSSSPSPLNFRLNRCSSTLRRSSSKGTRSPVVDNSSGASTSGATSETGLLKRKRPARIVIPAMRPLKLAAESDSGVEVVEVESQRFSVFCKRGKTRKEMEDRFKASLDVQRNPHSAFFGVYDGHGGTAAAEFAAENMVEYEDSDGYEYAVRSGYLRTDREFLEKQGAGGTCCVTAVINNGDLVVSNAGDSLTSDHRPSREDERARIESLGIGDRHLKQWVTAEPETTVTKIGPDSEFLILASDGLWENVSNQEAVDLARPPAWTPLAGSRCSPPAEVSQISPSPGVPTTTSAS</sequence>
<dbReference type="Proteomes" id="UP001189122">
    <property type="component" value="Unassembled WGS sequence"/>
</dbReference>
<evidence type="ECO:0000256" key="2">
    <source>
        <dbReference type="ARBA" id="ARBA00001946"/>
    </source>
</evidence>
<name>A0A7I8JIR4_SPIIN</name>
<dbReference type="CDD" id="cd00143">
    <property type="entry name" value="PP2Cc"/>
    <property type="match status" value="1"/>
</dbReference>
<organism evidence="15">
    <name type="scientific">Spirodela intermedia</name>
    <name type="common">Intermediate duckweed</name>
    <dbReference type="NCBI Taxonomy" id="51605"/>
    <lineage>
        <taxon>Eukaryota</taxon>
        <taxon>Viridiplantae</taxon>
        <taxon>Streptophyta</taxon>
        <taxon>Embryophyta</taxon>
        <taxon>Tracheophyta</taxon>
        <taxon>Spermatophyta</taxon>
        <taxon>Magnoliopsida</taxon>
        <taxon>Liliopsida</taxon>
        <taxon>Araceae</taxon>
        <taxon>Lemnoideae</taxon>
        <taxon>Spirodela</taxon>
    </lineage>
</organism>
<dbReference type="GO" id="GO:0004722">
    <property type="term" value="F:protein serine/threonine phosphatase activity"/>
    <property type="evidence" value="ECO:0007669"/>
    <property type="project" value="UniProtKB-EC"/>
</dbReference>
<dbReference type="Pfam" id="PF00481">
    <property type="entry name" value="PP2C"/>
    <property type="match status" value="2"/>
</dbReference>
<evidence type="ECO:0000256" key="8">
    <source>
        <dbReference type="ARBA" id="ARBA00022912"/>
    </source>
</evidence>
<keyword evidence="16" id="KW-1185">Reference proteome</keyword>
<dbReference type="GO" id="GO:0046872">
    <property type="term" value="F:metal ion binding"/>
    <property type="evidence" value="ECO:0007669"/>
    <property type="project" value="UniProtKB-KW"/>
</dbReference>
<evidence type="ECO:0000256" key="11">
    <source>
        <dbReference type="ARBA" id="ARBA00048336"/>
    </source>
</evidence>
<dbReference type="InterPro" id="IPR015655">
    <property type="entry name" value="PP2C"/>
</dbReference>
<evidence type="ECO:0000313" key="16">
    <source>
        <dbReference type="Proteomes" id="UP001189122"/>
    </source>
</evidence>
<evidence type="ECO:0000256" key="12">
    <source>
        <dbReference type="RuleBase" id="RU003465"/>
    </source>
</evidence>
<feature type="compositionally biased region" description="Polar residues" evidence="13">
    <location>
        <begin position="28"/>
        <end position="41"/>
    </location>
</feature>
<feature type="compositionally biased region" description="Low complexity" evidence="13">
    <location>
        <begin position="8"/>
        <end position="22"/>
    </location>
</feature>
<evidence type="ECO:0000256" key="3">
    <source>
        <dbReference type="ARBA" id="ARBA00006702"/>
    </source>
</evidence>
<keyword evidence="7" id="KW-0460">Magnesium</keyword>
<evidence type="ECO:0000256" key="7">
    <source>
        <dbReference type="ARBA" id="ARBA00022842"/>
    </source>
</evidence>
<feature type="compositionally biased region" description="Low complexity" evidence="13">
    <location>
        <begin position="49"/>
        <end position="59"/>
    </location>
</feature>
<evidence type="ECO:0000259" key="14">
    <source>
        <dbReference type="PROSITE" id="PS51746"/>
    </source>
</evidence>
<evidence type="ECO:0000256" key="10">
    <source>
        <dbReference type="ARBA" id="ARBA00047761"/>
    </source>
</evidence>
<accession>A0A7I8JIR4</accession>
<dbReference type="PROSITE" id="PS51746">
    <property type="entry name" value="PPM_2"/>
    <property type="match status" value="1"/>
</dbReference>
<dbReference type="PROSITE" id="PS01032">
    <property type="entry name" value="PPM_1"/>
    <property type="match status" value="1"/>
</dbReference>
<comment type="similarity">
    <text evidence="3 12">Belongs to the PP2C family.</text>
</comment>
<dbReference type="PANTHER" id="PTHR13832:SF853">
    <property type="entry name" value="PROTEIN PHOSPHATASE 2C 2-RELATED"/>
    <property type="match status" value="1"/>
</dbReference>
<dbReference type="InterPro" id="IPR001932">
    <property type="entry name" value="PPM-type_phosphatase-like_dom"/>
</dbReference>
<gene>
    <name evidence="15" type="ORF">SI7747_12015707</name>
</gene>
<keyword evidence="9" id="KW-0464">Manganese</keyword>
<evidence type="ECO:0000256" key="13">
    <source>
        <dbReference type="SAM" id="MobiDB-lite"/>
    </source>
</evidence>
<feature type="domain" description="PPM-type phosphatase" evidence="14">
    <location>
        <begin position="99"/>
        <end position="307"/>
    </location>
</feature>
<feature type="region of interest" description="Disordered" evidence="13">
    <location>
        <begin position="1"/>
        <end position="64"/>
    </location>
</feature>
<dbReference type="Gene3D" id="3.60.40.10">
    <property type="entry name" value="PPM-type phosphatase domain"/>
    <property type="match status" value="1"/>
</dbReference>
<reference evidence="15 16" key="1">
    <citation type="submission" date="2019-12" db="EMBL/GenBank/DDBJ databases">
        <authorList>
            <person name="Scholz U."/>
            <person name="Mascher M."/>
            <person name="Fiebig A."/>
        </authorList>
    </citation>
    <scope>NUCLEOTIDE SEQUENCE</scope>
</reference>
<dbReference type="SUPFAM" id="SSF81606">
    <property type="entry name" value="PP2C-like"/>
    <property type="match status" value="1"/>
</dbReference>
<evidence type="ECO:0000256" key="6">
    <source>
        <dbReference type="ARBA" id="ARBA00022801"/>
    </source>
</evidence>
<dbReference type="SMART" id="SM00332">
    <property type="entry name" value="PP2Cc"/>
    <property type="match status" value="1"/>
</dbReference>
<evidence type="ECO:0000313" key="15">
    <source>
        <dbReference type="EMBL" id="CAA2630069.1"/>
    </source>
</evidence>
<evidence type="ECO:0000256" key="9">
    <source>
        <dbReference type="ARBA" id="ARBA00023211"/>
    </source>
</evidence>
<evidence type="ECO:0000256" key="5">
    <source>
        <dbReference type="ARBA" id="ARBA00022723"/>
    </source>
</evidence>